<dbReference type="AlphaFoldDB" id="A0A815T895"/>
<keyword evidence="4" id="KW-1185">Reference proteome</keyword>
<comment type="caution">
    <text evidence="2">The sequence shown here is derived from an EMBL/GenBank/DDBJ whole genome shotgun (WGS) entry which is preliminary data.</text>
</comment>
<feature type="signal peptide" evidence="1">
    <location>
        <begin position="1"/>
        <end position="18"/>
    </location>
</feature>
<gene>
    <name evidence="2" type="ORF">BJG266_LOCUS43235</name>
    <name evidence="3" type="ORF">QVE165_LOCUS60152</name>
</gene>
<evidence type="ECO:0000313" key="3">
    <source>
        <dbReference type="EMBL" id="CAF1644785.1"/>
    </source>
</evidence>
<protein>
    <submittedName>
        <fullName evidence="2">Uncharacterized protein</fullName>
    </submittedName>
</protein>
<dbReference type="Proteomes" id="UP000663877">
    <property type="component" value="Unassembled WGS sequence"/>
</dbReference>
<evidence type="ECO:0000313" key="5">
    <source>
        <dbReference type="Proteomes" id="UP000663877"/>
    </source>
</evidence>
<dbReference type="EMBL" id="CAJNOI010003021">
    <property type="protein sequence ID" value="CAF1502203.1"/>
    <property type="molecule type" value="Genomic_DNA"/>
</dbReference>
<keyword evidence="1" id="KW-0732">Signal</keyword>
<dbReference type="OrthoDB" id="10047217at2759"/>
<reference evidence="2" key="1">
    <citation type="submission" date="2021-02" db="EMBL/GenBank/DDBJ databases">
        <authorList>
            <person name="Nowell W R."/>
        </authorList>
    </citation>
    <scope>NUCLEOTIDE SEQUENCE</scope>
</reference>
<evidence type="ECO:0000313" key="2">
    <source>
        <dbReference type="EMBL" id="CAF1502203.1"/>
    </source>
</evidence>
<dbReference type="Proteomes" id="UP000663832">
    <property type="component" value="Unassembled WGS sequence"/>
</dbReference>
<sequence>MSFYSIIFLFILLTILLSCNISNPPDLWLNIRHLSVDTISLAADDLKAYVSVSAKIANLVSFHTGVDVTIGRVRSTITVEKIVNQEVSGGPFTIVGDYQQNMTFTVSSRSLKMDI</sequence>
<proteinExistence type="predicted"/>
<feature type="chain" id="PRO_5036228835" evidence="1">
    <location>
        <begin position="19"/>
        <end position="115"/>
    </location>
</feature>
<evidence type="ECO:0000256" key="1">
    <source>
        <dbReference type="SAM" id="SignalP"/>
    </source>
</evidence>
<name>A0A815T895_9BILA</name>
<accession>A0A815T895</accession>
<organism evidence="2 5">
    <name type="scientific">Adineta steineri</name>
    <dbReference type="NCBI Taxonomy" id="433720"/>
    <lineage>
        <taxon>Eukaryota</taxon>
        <taxon>Metazoa</taxon>
        <taxon>Spiralia</taxon>
        <taxon>Gnathifera</taxon>
        <taxon>Rotifera</taxon>
        <taxon>Eurotatoria</taxon>
        <taxon>Bdelloidea</taxon>
        <taxon>Adinetida</taxon>
        <taxon>Adinetidae</taxon>
        <taxon>Adineta</taxon>
    </lineage>
</organism>
<dbReference type="EMBL" id="CAJNOM010003365">
    <property type="protein sequence ID" value="CAF1644785.1"/>
    <property type="molecule type" value="Genomic_DNA"/>
</dbReference>
<evidence type="ECO:0000313" key="4">
    <source>
        <dbReference type="Proteomes" id="UP000663832"/>
    </source>
</evidence>